<evidence type="ECO:0000256" key="5">
    <source>
        <dbReference type="ARBA" id="ARBA00022989"/>
    </source>
</evidence>
<comment type="subcellular location">
    <subcellularLocation>
        <location evidence="1">Cell membrane</location>
        <topology evidence="1">Multi-pass membrane protein</topology>
    </subcellularLocation>
    <subcellularLocation>
        <location evidence="7">Membrane</location>
        <topology evidence="7">Multi-pass membrane protein</topology>
    </subcellularLocation>
</comment>
<keyword evidence="7" id="KW-0769">Symport</keyword>
<dbReference type="InterPro" id="IPR001991">
    <property type="entry name" value="Na-dicarboxylate_symporter"/>
</dbReference>
<protein>
    <recommendedName>
        <fullName evidence="7">Amino acid transporter</fullName>
    </recommendedName>
</protein>
<dbReference type="SUPFAM" id="SSF118215">
    <property type="entry name" value="Proton glutamate symport protein"/>
    <property type="match status" value="1"/>
</dbReference>
<evidence type="ECO:0000313" key="8">
    <source>
        <dbReference type="EMBL" id="KAJ3177623.1"/>
    </source>
</evidence>
<dbReference type="GO" id="GO:0015293">
    <property type="term" value="F:symporter activity"/>
    <property type="evidence" value="ECO:0007669"/>
    <property type="project" value="UniProtKB-UniRule"/>
</dbReference>
<dbReference type="PANTHER" id="PTHR42865:SF7">
    <property type="entry name" value="PROTON_GLUTAMATE-ASPARTATE SYMPORTER"/>
    <property type="match status" value="1"/>
</dbReference>
<feature type="transmembrane region" description="Helical" evidence="7">
    <location>
        <begin position="320"/>
        <end position="339"/>
    </location>
</feature>
<dbReference type="Proteomes" id="UP001212152">
    <property type="component" value="Unassembled WGS sequence"/>
</dbReference>
<dbReference type="PRINTS" id="PR00173">
    <property type="entry name" value="EDTRNSPORT"/>
</dbReference>
<reference evidence="8" key="1">
    <citation type="submission" date="2020-05" db="EMBL/GenBank/DDBJ databases">
        <title>Phylogenomic resolution of chytrid fungi.</title>
        <authorList>
            <person name="Stajich J.E."/>
            <person name="Amses K."/>
            <person name="Simmons R."/>
            <person name="Seto K."/>
            <person name="Myers J."/>
            <person name="Bonds A."/>
            <person name="Quandt C.A."/>
            <person name="Barry K."/>
            <person name="Liu P."/>
            <person name="Grigoriev I."/>
            <person name="Longcore J.E."/>
            <person name="James T.Y."/>
        </authorList>
    </citation>
    <scope>NUCLEOTIDE SEQUENCE</scope>
    <source>
        <strain evidence="8">JEL0379</strain>
    </source>
</reference>
<accession>A0AAD5TKW0</accession>
<comment type="caution">
    <text evidence="8">The sequence shown here is derived from an EMBL/GenBank/DDBJ whole genome shotgun (WGS) entry which is preliminary data.</text>
</comment>
<keyword evidence="9" id="KW-1185">Reference proteome</keyword>
<dbReference type="GO" id="GO:0005886">
    <property type="term" value="C:plasma membrane"/>
    <property type="evidence" value="ECO:0007669"/>
    <property type="project" value="UniProtKB-SubCell"/>
</dbReference>
<keyword evidence="4 7" id="KW-0812">Transmembrane</keyword>
<feature type="transmembrane region" description="Helical" evidence="7">
    <location>
        <begin position="95"/>
        <end position="115"/>
    </location>
</feature>
<sequence>MSVLSALAGPVRRVYRPLSKVNTLWWILICSAIGILCGKVAPDFSKNYLGLLSSAIFIPMIKSVIVPLVFSLLIVGIAGHGDDMARLGRLGVKSIAYFLSLTVVAIFIGLAWSAILKPGEGNNFVLPKVAQNSTAEFNLPNELSNIIPVSFFAAASANNSLQITFCGIMFACALLCLKEKKTSKKTLIGFFQAVADAMLEVVKLIMRFTPIAIGGSLSKTVAVNGLSSLATLAKLIGTTYAALASFVLLVLLPVALIARVPIIPFLKAVRDPLVIAFTTASSDAALAPALENMIELGCPTHITSFVIPVGYAFNLDGTTIYLGTAILFVAQVSGIEWPIGIKIARMFGLLLMSKGIAGVPRASIAVLTAACIQWGLPTEVIGIIIGIDEICDMARTALNLFGNCLACVVISRWEGEFRLYNEPTEEERLAAVIEDEENQKNAKDLDAVGGEMTVVHVNDEKAKI</sequence>
<dbReference type="InterPro" id="IPR036458">
    <property type="entry name" value="Na:dicarbo_symporter_sf"/>
</dbReference>
<keyword evidence="5 7" id="KW-1133">Transmembrane helix</keyword>
<feature type="transmembrane region" description="Helical" evidence="7">
    <location>
        <begin position="48"/>
        <end position="75"/>
    </location>
</feature>
<feature type="transmembrane region" description="Helical" evidence="7">
    <location>
        <begin position="240"/>
        <end position="262"/>
    </location>
</feature>
<evidence type="ECO:0000256" key="4">
    <source>
        <dbReference type="ARBA" id="ARBA00022692"/>
    </source>
</evidence>
<feature type="transmembrane region" description="Helical" evidence="7">
    <location>
        <begin position="160"/>
        <end position="177"/>
    </location>
</feature>
<feature type="transmembrane region" description="Helical" evidence="7">
    <location>
        <begin position="21"/>
        <end position="42"/>
    </location>
</feature>
<dbReference type="Pfam" id="PF00375">
    <property type="entry name" value="SDF"/>
    <property type="match status" value="1"/>
</dbReference>
<evidence type="ECO:0000256" key="1">
    <source>
        <dbReference type="ARBA" id="ARBA00004651"/>
    </source>
</evidence>
<dbReference type="PANTHER" id="PTHR42865">
    <property type="entry name" value="PROTON/GLUTAMATE-ASPARTATE SYMPORTER"/>
    <property type="match status" value="1"/>
</dbReference>
<keyword evidence="6 7" id="KW-0472">Membrane</keyword>
<name>A0AAD5TKW0_9FUNG</name>
<keyword evidence="3" id="KW-1003">Cell membrane</keyword>
<evidence type="ECO:0000256" key="7">
    <source>
        <dbReference type="RuleBase" id="RU361216"/>
    </source>
</evidence>
<evidence type="ECO:0000313" key="9">
    <source>
        <dbReference type="Proteomes" id="UP001212152"/>
    </source>
</evidence>
<dbReference type="EMBL" id="JADGJQ010000032">
    <property type="protein sequence ID" value="KAJ3177623.1"/>
    <property type="molecule type" value="Genomic_DNA"/>
</dbReference>
<proteinExistence type="inferred from homology"/>
<dbReference type="Gene3D" id="1.10.3860.10">
    <property type="entry name" value="Sodium:dicarboxylate symporter"/>
    <property type="match status" value="1"/>
</dbReference>
<dbReference type="AlphaFoldDB" id="A0AAD5TKW0"/>
<evidence type="ECO:0000256" key="6">
    <source>
        <dbReference type="ARBA" id="ARBA00023136"/>
    </source>
</evidence>
<keyword evidence="2 7" id="KW-0813">Transport</keyword>
<organism evidence="8 9">
    <name type="scientific">Geranomyces variabilis</name>
    <dbReference type="NCBI Taxonomy" id="109894"/>
    <lineage>
        <taxon>Eukaryota</taxon>
        <taxon>Fungi</taxon>
        <taxon>Fungi incertae sedis</taxon>
        <taxon>Chytridiomycota</taxon>
        <taxon>Chytridiomycota incertae sedis</taxon>
        <taxon>Chytridiomycetes</taxon>
        <taxon>Spizellomycetales</taxon>
        <taxon>Powellomycetaceae</taxon>
        <taxon>Geranomyces</taxon>
    </lineage>
</organism>
<evidence type="ECO:0000256" key="2">
    <source>
        <dbReference type="ARBA" id="ARBA00022448"/>
    </source>
</evidence>
<comment type="similarity">
    <text evidence="7">Belongs to the dicarboxylate/amino acid:cation symporter (DAACS) (TC 2.A.23) family.</text>
</comment>
<evidence type="ECO:0000256" key="3">
    <source>
        <dbReference type="ARBA" id="ARBA00022475"/>
    </source>
</evidence>
<gene>
    <name evidence="8" type="ORF">HDU87_004376</name>
</gene>